<dbReference type="GO" id="GO:0003677">
    <property type="term" value="F:DNA binding"/>
    <property type="evidence" value="ECO:0007669"/>
    <property type="project" value="UniProtKB-KW"/>
</dbReference>
<feature type="compositionally biased region" description="Acidic residues" evidence="2">
    <location>
        <begin position="172"/>
        <end position="184"/>
    </location>
</feature>
<feature type="non-terminal residue" evidence="4">
    <location>
        <position position="201"/>
    </location>
</feature>
<feature type="compositionally biased region" description="Polar residues" evidence="2">
    <location>
        <begin position="187"/>
        <end position="201"/>
    </location>
</feature>
<dbReference type="AlphaFoldDB" id="A0A2G9TU96"/>
<keyword evidence="5" id="KW-1185">Reference proteome</keyword>
<sequence length="201" mass="22631">SNNSVEAISHDPMKQIIEQSDKEMSVKSEPNDSPSTAGVSILQRGNDNEVIDEKSVYTLPPFWRLPLAVSKGYRGGYYVRGVKYVQLTTLIHNDALSVSLEAPIRLEMNGEIKTFTFNDVLLANGIAINDPHNCSEISRLENFKGSEGWLDAFKRRHRIDLKLMSGVPVNYEETDDDKMEDDHEDSQNTSRQLNSSQVLSE</sequence>
<protein>
    <recommendedName>
        <fullName evidence="3">HTH CENPB-type domain-containing protein</fullName>
    </recommendedName>
</protein>
<feature type="domain" description="HTH CENPB-type" evidence="3">
    <location>
        <begin position="138"/>
        <end position="161"/>
    </location>
</feature>
<evidence type="ECO:0000313" key="5">
    <source>
        <dbReference type="Proteomes" id="UP000230423"/>
    </source>
</evidence>
<accession>A0A2G9TU96</accession>
<feature type="region of interest" description="Disordered" evidence="2">
    <location>
        <begin position="1"/>
        <end position="40"/>
    </location>
</feature>
<dbReference type="EMBL" id="KZ353527">
    <property type="protein sequence ID" value="PIO61478.1"/>
    <property type="molecule type" value="Genomic_DNA"/>
</dbReference>
<feature type="region of interest" description="Disordered" evidence="2">
    <location>
        <begin position="172"/>
        <end position="201"/>
    </location>
</feature>
<evidence type="ECO:0000256" key="2">
    <source>
        <dbReference type="SAM" id="MobiDB-lite"/>
    </source>
</evidence>
<feature type="non-terminal residue" evidence="4">
    <location>
        <position position="1"/>
    </location>
</feature>
<reference evidence="4 5" key="1">
    <citation type="submission" date="2015-09" db="EMBL/GenBank/DDBJ databases">
        <title>Draft genome of the parasitic nematode Teladorsagia circumcincta isolate WARC Sus (inbred).</title>
        <authorList>
            <person name="Mitreva M."/>
        </authorList>
    </citation>
    <scope>NUCLEOTIDE SEQUENCE [LARGE SCALE GENOMIC DNA]</scope>
    <source>
        <strain evidence="4 5">S</strain>
    </source>
</reference>
<dbReference type="Proteomes" id="UP000230423">
    <property type="component" value="Unassembled WGS sequence"/>
</dbReference>
<evidence type="ECO:0000256" key="1">
    <source>
        <dbReference type="ARBA" id="ARBA00023125"/>
    </source>
</evidence>
<evidence type="ECO:0000313" key="4">
    <source>
        <dbReference type="EMBL" id="PIO61478.1"/>
    </source>
</evidence>
<organism evidence="4 5">
    <name type="scientific">Teladorsagia circumcincta</name>
    <name type="common">Brown stomach worm</name>
    <name type="synonym">Ostertagia circumcincta</name>
    <dbReference type="NCBI Taxonomy" id="45464"/>
    <lineage>
        <taxon>Eukaryota</taxon>
        <taxon>Metazoa</taxon>
        <taxon>Ecdysozoa</taxon>
        <taxon>Nematoda</taxon>
        <taxon>Chromadorea</taxon>
        <taxon>Rhabditida</taxon>
        <taxon>Rhabditina</taxon>
        <taxon>Rhabditomorpha</taxon>
        <taxon>Strongyloidea</taxon>
        <taxon>Trichostrongylidae</taxon>
        <taxon>Teladorsagia</taxon>
    </lineage>
</organism>
<feature type="compositionally biased region" description="Basic and acidic residues" evidence="2">
    <location>
        <begin position="8"/>
        <end position="30"/>
    </location>
</feature>
<keyword evidence="1" id="KW-0238">DNA-binding</keyword>
<dbReference type="OrthoDB" id="5875523at2759"/>
<proteinExistence type="predicted"/>
<name>A0A2G9TU96_TELCI</name>
<gene>
    <name evidence="4" type="ORF">TELCIR_16998</name>
</gene>
<dbReference type="Pfam" id="PF03221">
    <property type="entry name" value="HTH_Tnp_Tc5"/>
    <property type="match status" value="1"/>
</dbReference>
<dbReference type="InterPro" id="IPR006600">
    <property type="entry name" value="HTH_CenpB_DNA-bd_dom"/>
</dbReference>
<evidence type="ECO:0000259" key="3">
    <source>
        <dbReference type="Pfam" id="PF03221"/>
    </source>
</evidence>